<evidence type="ECO:0000313" key="2">
    <source>
        <dbReference type="EMBL" id="OSD03361.1"/>
    </source>
</evidence>
<feature type="region of interest" description="Disordered" evidence="1">
    <location>
        <begin position="1"/>
        <end position="187"/>
    </location>
</feature>
<reference evidence="2 3" key="1">
    <citation type="journal article" date="2015" name="Biotechnol. Biofuels">
        <title>Enhanced degradation of softwood versus hardwood by the white-rot fungus Pycnoporus coccineus.</title>
        <authorList>
            <person name="Couturier M."/>
            <person name="Navarro D."/>
            <person name="Chevret D."/>
            <person name="Henrissat B."/>
            <person name="Piumi F."/>
            <person name="Ruiz-Duenas F.J."/>
            <person name="Martinez A.T."/>
            <person name="Grigoriev I.V."/>
            <person name="Riley R."/>
            <person name="Lipzen A."/>
            <person name="Berrin J.G."/>
            <person name="Master E.R."/>
            <person name="Rosso M.N."/>
        </authorList>
    </citation>
    <scope>NUCLEOTIDE SEQUENCE [LARGE SCALE GENOMIC DNA]</scope>
    <source>
        <strain evidence="2 3">BRFM310</strain>
    </source>
</reference>
<feature type="region of interest" description="Disordered" evidence="1">
    <location>
        <begin position="270"/>
        <end position="364"/>
    </location>
</feature>
<gene>
    <name evidence="2" type="ORF">PYCCODRAFT_268343</name>
</gene>
<evidence type="ECO:0000313" key="3">
    <source>
        <dbReference type="Proteomes" id="UP000193067"/>
    </source>
</evidence>
<feature type="compositionally biased region" description="Polar residues" evidence="1">
    <location>
        <begin position="353"/>
        <end position="364"/>
    </location>
</feature>
<dbReference type="EMBL" id="KZ084101">
    <property type="protein sequence ID" value="OSD03361.1"/>
    <property type="molecule type" value="Genomic_DNA"/>
</dbReference>
<keyword evidence="3" id="KW-1185">Reference proteome</keyword>
<feature type="compositionally biased region" description="Basic and acidic residues" evidence="1">
    <location>
        <begin position="40"/>
        <end position="55"/>
    </location>
</feature>
<name>A0A1Y2IT51_TRAC3</name>
<evidence type="ECO:0000256" key="1">
    <source>
        <dbReference type="SAM" id="MobiDB-lite"/>
    </source>
</evidence>
<feature type="compositionally biased region" description="Basic and acidic residues" evidence="1">
    <location>
        <begin position="438"/>
        <end position="448"/>
    </location>
</feature>
<feature type="compositionally biased region" description="Polar residues" evidence="1">
    <location>
        <begin position="460"/>
        <end position="491"/>
    </location>
</feature>
<feature type="region of interest" description="Disordered" evidence="1">
    <location>
        <begin position="200"/>
        <end position="243"/>
    </location>
</feature>
<feature type="compositionally biased region" description="Basic and acidic residues" evidence="1">
    <location>
        <begin position="76"/>
        <end position="89"/>
    </location>
</feature>
<feature type="compositionally biased region" description="Low complexity" evidence="1">
    <location>
        <begin position="288"/>
        <end position="312"/>
    </location>
</feature>
<sequence>METKENGSKGLGELPMPASPTKSSDPEAVIRTDLNSEPLVKIETDAGRPSEERLLDGNPLPPSPTTTSSQPSRAARIVDEAHGTKEHAGHVISGTDMPALSFEATDERTAPAAPALPSAKHDVDSLDGLAFYPTPEPSERVDTVPTPPEEQPSAACPVERSPSIGRATASRPESITPPSSPALNEAAALPSVQVTSRLDNAVDAAHIPDPPSADCNPPDTRAGSAVYHTDTDSAHSSPKPHPRRAFATAEELPGPFTIWNASYSVEPANTVVDAPSPKPPASNGVMNREAALSSARSSIESHLSSLGSVSREALAVSARGARASSKGEAGAGSDSPHAAGNVPTTRPVITADSKITTPASSQVAASKQLLSLNAASGTEIVSASEPPPPPYRAASVPGPQGTRIASSSRGHNGGRALPRAPSPQHPHTTEPQGSGFRRGVEHGLHKPSEIVLHPLRGSFSDPSQARPTTSSPDAAVPTQVNGTTQSGRRTSSQFWLKVVLTCVCIRGEGHYIAEEHGD</sequence>
<proteinExistence type="predicted"/>
<dbReference type="AlphaFoldDB" id="A0A1Y2IT51"/>
<feature type="region of interest" description="Disordered" evidence="1">
    <location>
        <begin position="378"/>
        <end position="491"/>
    </location>
</feature>
<protein>
    <submittedName>
        <fullName evidence="2">Uncharacterized protein</fullName>
    </submittedName>
</protein>
<organism evidence="2 3">
    <name type="scientific">Trametes coccinea (strain BRFM310)</name>
    <name type="common">Pycnoporus coccineus</name>
    <dbReference type="NCBI Taxonomy" id="1353009"/>
    <lineage>
        <taxon>Eukaryota</taxon>
        <taxon>Fungi</taxon>
        <taxon>Dikarya</taxon>
        <taxon>Basidiomycota</taxon>
        <taxon>Agaricomycotina</taxon>
        <taxon>Agaricomycetes</taxon>
        <taxon>Polyporales</taxon>
        <taxon>Polyporaceae</taxon>
        <taxon>Trametes</taxon>
    </lineage>
</organism>
<dbReference type="OrthoDB" id="10643269at2759"/>
<dbReference type="Proteomes" id="UP000193067">
    <property type="component" value="Unassembled WGS sequence"/>
</dbReference>
<accession>A0A1Y2IT51</accession>